<comment type="caution">
    <text evidence="9">The sequence shown here is derived from an EMBL/GenBank/DDBJ whole genome shotgun (WGS) entry which is preliminary data.</text>
</comment>
<feature type="transmembrane region" description="Helical" evidence="7">
    <location>
        <begin position="79"/>
        <end position="99"/>
    </location>
</feature>
<protein>
    <submittedName>
        <fullName evidence="9">Putative MFS family arabinose efflux permease</fullName>
    </submittedName>
</protein>
<dbReference type="InterPro" id="IPR020846">
    <property type="entry name" value="MFS_dom"/>
</dbReference>
<evidence type="ECO:0000256" key="6">
    <source>
        <dbReference type="ARBA" id="ARBA00023136"/>
    </source>
</evidence>
<comment type="subcellular location">
    <subcellularLocation>
        <location evidence="1">Cell membrane</location>
        <topology evidence="1">Multi-pass membrane protein</topology>
    </subcellularLocation>
</comment>
<evidence type="ECO:0000313" key="9">
    <source>
        <dbReference type="EMBL" id="RZU52774.1"/>
    </source>
</evidence>
<feature type="transmembrane region" description="Helical" evidence="7">
    <location>
        <begin position="343"/>
        <end position="368"/>
    </location>
</feature>
<keyword evidence="6 7" id="KW-0472">Membrane</keyword>
<feature type="transmembrane region" description="Helical" evidence="7">
    <location>
        <begin position="16"/>
        <end position="41"/>
    </location>
</feature>
<keyword evidence="4 7" id="KW-0812">Transmembrane</keyword>
<feature type="transmembrane region" description="Helical" evidence="7">
    <location>
        <begin position="312"/>
        <end position="331"/>
    </location>
</feature>
<feature type="transmembrane region" description="Helical" evidence="7">
    <location>
        <begin position="374"/>
        <end position="393"/>
    </location>
</feature>
<feature type="transmembrane region" description="Helical" evidence="7">
    <location>
        <begin position="47"/>
        <end position="67"/>
    </location>
</feature>
<evidence type="ECO:0000259" key="8">
    <source>
        <dbReference type="PROSITE" id="PS50850"/>
    </source>
</evidence>
<proteinExistence type="predicted"/>
<dbReference type="SUPFAM" id="SSF103473">
    <property type="entry name" value="MFS general substrate transporter"/>
    <property type="match status" value="1"/>
</dbReference>
<dbReference type="Pfam" id="PF05977">
    <property type="entry name" value="MFS_3"/>
    <property type="match status" value="1"/>
</dbReference>
<dbReference type="Proteomes" id="UP000292564">
    <property type="component" value="Unassembled WGS sequence"/>
</dbReference>
<dbReference type="EMBL" id="SHKY01000001">
    <property type="protein sequence ID" value="RZU52774.1"/>
    <property type="molecule type" value="Genomic_DNA"/>
</dbReference>
<dbReference type="RefSeq" id="WP_130511350.1">
    <property type="nucleotide sequence ID" value="NZ_SHKY01000001.1"/>
</dbReference>
<keyword evidence="10" id="KW-1185">Reference proteome</keyword>
<keyword evidence="5 7" id="KW-1133">Transmembrane helix</keyword>
<sequence length="408" mass="41939">MTDAPQNLWRNREFTLLWVSQSLSDLGSATAALAVPLLVLSLTNSPVQAGLVGTIGLVAALVCRLPAGVLVDRIDRRRAMLACDAVSVLAYLTLAIAVLRGAPPLALVVIVAVIGTMSSSIFRTAEQSALRNLVPSTQLPAAVARNEARTYATSLAGPPLGGLLFGLGRALPFLTNALAHLASLGGVLLLRKPLQEAREETRGGHAAAMVEGLRFVYANPFLRSILLIAAPLNLAIDAIIFTIIVTLQRHGVAPALIGSVQTVVAVGGLLGAFAAPALQRRMRLPVLIRGICWLAAALMSTCALLTGSVAAAVPVALAVFLGPACNAALFGHQAAITPDRLQGRVVSVIFFATSFASAAAPLLAGVLIAGWGSAVAVIVFSLTVAGAAVAATVSRGIRSIQPVPEPTL</sequence>
<dbReference type="Gene3D" id="1.20.1250.20">
    <property type="entry name" value="MFS general substrate transporter like domains"/>
    <property type="match status" value="1"/>
</dbReference>
<dbReference type="GO" id="GO:0022857">
    <property type="term" value="F:transmembrane transporter activity"/>
    <property type="evidence" value="ECO:0007669"/>
    <property type="project" value="InterPro"/>
</dbReference>
<accession>A0A4Q7ZPW4</accession>
<dbReference type="CDD" id="cd06173">
    <property type="entry name" value="MFS_MefA_like"/>
    <property type="match status" value="1"/>
</dbReference>
<dbReference type="OrthoDB" id="4544213at2"/>
<feature type="transmembrane region" description="Helical" evidence="7">
    <location>
        <begin position="105"/>
        <end position="122"/>
    </location>
</feature>
<dbReference type="PROSITE" id="PS50850">
    <property type="entry name" value="MFS"/>
    <property type="match status" value="1"/>
</dbReference>
<evidence type="ECO:0000256" key="5">
    <source>
        <dbReference type="ARBA" id="ARBA00022989"/>
    </source>
</evidence>
<keyword evidence="3" id="KW-1003">Cell membrane</keyword>
<keyword evidence="2" id="KW-0813">Transport</keyword>
<feature type="transmembrane region" description="Helical" evidence="7">
    <location>
        <begin position="224"/>
        <end position="247"/>
    </location>
</feature>
<evidence type="ECO:0000256" key="7">
    <source>
        <dbReference type="SAM" id="Phobius"/>
    </source>
</evidence>
<organism evidence="9 10">
    <name type="scientific">Krasilnikovia cinnamomea</name>
    <dbReference type="NCBI Taxonomy" id="349313"/>
    <lineage>
        <taxon>Bacteria</taxon>
        <taxon>Bacillati</taxon>
        <taxon>Actinomycetota</taxon>
        <taxon>Actinomycetes</taxon>
        <taxon>Micromonosporales</taxon>
        <taxon>Micromonosporaceae</taxon>
        <taxon>Krasilnikovia</taxon>
    </lineage>
</organism>
<feature type="transmembrane region" description="Helical" evidence="7">
    <location>
        <begin position="253"/>
        <end position="274"/>
    </location>
</feature>
<dbReference type="GO" id="GO:0005886">
    <property type="term" value="C:plasma membrane"/>
    <property type="evidence" value="ECO:0007669"/>
    <property type="project" value="UniProtKB-SubCell"/>
</dbReference>
<dbReference type="PANTHER" id="PTHR23513">
    <property type="entry name" value="INTEGRAL MEMBRANE EFFLUX PROTEIN-RELATED"/>
    <property type="match status" value="1"/>
</dbReference>
<dbReference type="InterPro" id="IPR036259">
    <property type="entry name" value="MFS_trans_sf"/>
</dbReference>
<evidence type="ECO:0000313" key="10">
    <source>
        <dbReference type="Proteomes" id="UP000292564"/>
    </source>
</evidence>
<evidence type="ECO:0000256" key="3">
    <source>
        <dbReference type="ARBA" id="ARBA00022475"/>
    </source>
</evidence>
<feature type="transmembrane region" description="Helical" evidence="7">
    <location>
        <begin position="286"/>
        <end position="306"/>
    </location>
</feature>
<evidence type="ECO:0000256" key="1">
    <source>
        <dbReference type="ARBA" id="ARBA00004651"/>
    </source>
</evidence>
<dbReference type="AlphaFoldDB" id="A0A4Q7ZPW4"/>
<gene>
    <name evidence="9" type="ORF">EV385_4657</name>
</gene>
<evidence type="ECO:0000256" key="2">
    <source>
        <dbReference type="ARBA" id="ARBA00022448"/>
    </source>
</evidence>
<feature type="domain" description="Major facilitator superfamily (MFS) profile" evidence="8">
    <location>
        <begin position="13"/>
        <end position="398"/>
    </location>
</feature>
<reference evidence="9 10" key="1">
    <citation type="submission" date="2019-02" db="EMBL/GenBank/DDBJ databases">
        <title>Sequencing the genomes of 1000 actinobacteria strains.</title>
        <authorList>
            <person name="Klenk H.-P."/>
        </authorList>
    </citation>
    <scope>NUCLEOTIDE SEQUENCE [LARGE SCALE GENOMIC DNA]</scope>
    <source>
        <strain evidence="9 10">DSM 45162</strain>
    </source>
</reference>
<dbReference type="InterPro" id="IPR010290">
    <property type="entry name" value="TM_effector"/>
</dbReference>
<evidence type="ECO:0000256" key="4">
    <source>
        <dbReference type="ARBA" id="ARBA00022692"/>
    </source>
</evidence>
<name>A0A4Q7ZPW4_9ACTN</name>
<dbReference type="PANTHER" id="PTHR23513:SF6">
    <property type="entry name" value="MAJOR FACILITATOR SUPERFAMILY ASSOCIATED DOMAIN-CONTAINING PROTEIN"/>
    <property type="match status" value="1"/>
</dbReference>